<keyword evidence="6" id="KW-1185">Reference proteome</keyword>
<dbReference type="InterPro" id="IPR029063">
    <property type="entry name" value="SAM-dependent_MTases_sf"/>
</dbReference>
<proteinExistence type="inferred from homology"/>
<dbReference type="Proteomes" id="UP000829685">
    <property type="component" value="Unassembled WGS sequence"/>
</dbReference>
<dbReference type="Gene3D" id="3.40.50.150">
    <property type="entry name" value="Vaccinia Virus protein VP39"/>
    <property type="match status" value="1"/>
</dbReference>
<keyword evidence="2" id="KW-0808">Transferase</keyword>
<evidence type="ECO:0000256" key="3">
    <source>
        <dbReference type="ARBA" id="ARBA00022691"/>
    </source>
</evidence>
<protein>
    <recommendedName>
        <fullName evidence="7">Methyltransferase domain-containing protein</fullName>
    </recommendedName>
</protein>
<dbReference type="AlphaFoldDB" id="A0A9P9WDY4"/>
<reference evidence="5" key="1">
    <citation type="submission" date="2021-03" db="EMBL/GenBank/DDBJ databases">
        <title>Revisited historic fungal species revealed as producer of novel bioactive compounds through whole genome sequencing and comparative genomics.</title>
        <authorList>
            <person name="Vignolle G.A."/>
            <person name="Hochenegger N."/>
            <person name="Mach R.L."/>
            <person name="Mach-Aigner A.R."/>
            <person name="Javad Rahimi M."/>
            <person name="Salim K.A."/>
            <person name="Chan C.M."/>
            <person name="Lim L.B.L."/>
            <person name="Cai F."/>
            <person name="Druzhinina I.S."/>
            <person name="U'Ren J.M."/>
            <person name="Derntl C."/>
        </authorList>
    </citation>
    <scope>NUCLEOTIDE SEQUENCE</scope>
    <source>
        <strain evidence="5">TUCIM 5799</strain>
    </source>
</reference>
<accession>A0A9P9WDY4</accession>
<gene>
    <name evidence="5" type="ORF">JX265_010330</name>
</gene>
<dbReference type="SUPFAM" id="SSF53335">
    <property type="entry name" value="S-adenosyl-L-methionine-dependent methyltransferases"/>
    <property type="match status" value="1"/>
</dbReference>
<sequence>MENTKNLTIGHVFSKNKSVGWYDKTGPHLQPEARELLERYSGIPSESVLDHILAIRDQAWEVYAYPCIGQFRFLDLSMIRLPIYPQILSRLKSGAKLLDVGCCLAQDIRKLVYDGAPADSLYGAEQKFPFIDVGYDLFKDRATLKSTFMQADILEADPESPLNRLKGSVDIIHLGMILHVFNREEQLIAIMRCVDILKQEPGTLIVGQAVGHTEGKLAQGIGGSENYFHSDKTFTELMVDIEAITGAKFRVEAGMDAGLGIGSGRRKWDTDDKTRRLFFEVERIA</sequence>
<dbReference type="GO" id="GO:0016740">
    <property type="term" value="F:transferase activity"/>
    <property type="evidence" value="ECO:0007669"/>
    <property type="project" value="UniProtKB-KW"/>
</dbReference>
<evidence type="ECO:0000256" key="1">
    <source>
        <dbReference type="ARBA" id="ARBA00005179"/>
    </source>
</evidence>
<dbReference type="PANTHER" id="PTHR35897:SF1">
    <property type="entry name" value="METHYLTRANSFERASE AUSD"/>
    <property type="match status" value="1"/>
</dbReference>
<dbReference type="PANTHER" id="PTHR35897">
    <property type="entry name" value="METHYLTRANSFERASE AUSD"/>
    <property type="match status" value="1"/>
</dbReference>
<evidence type="ECO:0008006" key="7">
    <source>
        <dbReference type="Google" id="ProtNLM"/>
    </source>
</evidence>
<keyword evidence="3" id="KW-0949">S-adenosyl-L-methionine</keyword>
<evidence type="ECO:0000256" key="4">
    <source>
        <dbReference type="ARBA" id="ARBA00038314"/>
    </source>
</evidence>
<evidence type="ECO:0000313" key="5">
    <source>
        <dbReference type="EMBL" id="KAI1859327.1"/>
    </source>
</evidence>
<evidence type="ECO:0000256" key="2">
    <source>
        <dbReference type="ARBA" id="ARBA00022679"/>
    </source>
</evidence>
<comment type="pathway">
    <text evidence="1">Secondary metabolite biosynthesis.</text>
</comment>
<evidence type="ECO:0000313" key="6">
    <source>
        <dbReference type="Proteomes" id="UP000829685"/>
    </source>
</evidence>
<comment type="similarity">
    <text evidence="4">Belongs to the class I-like SAM-binding methyltransferase superfamily.</text>
</comment>
<dbReference type="InterPro" id="IPR051654">
    <property type="entry name" value="Meroterpenoid_MTases"/>
</dbReference>
<comment type="caution">
    <text evidence="5">The sequence shown here is derived from an EMBL/GenBank/DDBJ whole genome shotgun (WGS) entry which is preliminary data.</text>
</comment>
<organism evidence="5 6">
    <name type="scientific">Neoarthrinium moseri</name>
    <dbReference type="NCBI Taxonomy" id="1658444"/>
    <lineage>
        <taxon>Eukaryota</taxon>
        <taxon>Fungi</taxon>
        <taxon>Dikarya</taxon>
        <taxon>Ascomycota</taxon>
        <taxon>Pezizomycotina</taxon>
        <taxon>Sordariomycetes</taxon>
        <taxon>Xylariomycetidae</taxon>
        <taxon>Amphisphaeriales</taxon>
        <taxon>Apiosporaceae</taxon>
        <taxon>Neoarthrinium</taxon>
    </lineage>
</organism>
<name>A0A9P9WDY4_9PEZI</name>
<dbReference type="EMBL" id="JAFIMR010000034">
    <property type="protein sequence ID" value="KAI1859327.1"/>
    <property type="molecule type" value="Genomic_DNA"/>
</dbReference>